<accession>A0AC34F5P5</accession>
<sequence length="154" mass="17817">MTPNTDKYEEVVSCIEFDLNRTNKHEVLQLLRRDAEKCDGCHNSAIWNILASLTCDSAEFDWHIDDFINDKLQEGILKNPNKGYLDSEGDEDDEDREKSAKKYIIYFCVAGAAFAIGYWIGRKHFKPPPAPVTFLPSYLDIHPYVNVLKKLWIF</sequence>
<name>A0AC34F5P5_9BILA</name>
<reference evidence="2" key="1">
    <citation type="submission" date="2022-11" db="UniProtKB">
        <authorList>
            <consortium name="WormBaseParasite"/>
        </authorList>
    </citation>
    <scope>IDENTIFICATION</scope>
</reference>
<dbReference type="Proteomes" id="UP000887579">
    <property type="component" value="Unplaced"/>
</dbReference>
<proteinExistence type="predicted"/>
<evidence type="ECO:0000313" key="2">
    <source>
        <dbReference type="WBParaSite" id="ES5_v2.g12267.t1"/>
    </source>
</evidence>
<dbReference type="WBParaSite" id="ES5_v2.g12267.t1">
    <property type="protein sequence ID" value="ES5_v2.g12267.t1"/>
    <property type="gene ID" value="ES5_v2.g12267"/>
</dbReference>
<organism evidence="1 2">
    <name type="scientific">Panagrolaimus sp. ES5</name>
    <dbReference type="NCBI Taxonomy" id="591445"/>
    <lineage>
        <taxon>Eukaryota</taxon>
        <taxon>Metazoa</taxon>
        <taxon>Ecdysozoa</taxon>
        <taxon>Nematoda</taxon>
        <taxon>Chromadorea</taxon>
        <taxon>Rhabditida</taxon>
        <taxon>Tylenchina</taxon>
        <taxon>Panagrolaimomorpha</taxon>
        <taxon>Panagrolaimoidea</taxon>
        <taxon>Panagrolaimidae</taxon>
        <taxon>Panagrolaimus</taxon>
    </lineage>
</organism>
<evidence type="ECO:0000313" key="1">
    <source>
        <dbReference type="Proteomes" id="UP000887579"/>
    </source>
</evidence>
<protein>
    <submittedName>
        <fullName evidence="2">Uncharacterized protein</fullName>
    </submittedName>
</protein>